<sequence>MNAEVEKEPSDFEVPRADDGYALSKFDGIEALTDHNEFSESGETGPLTEIVPGSMDKKNQTSVASDQIEVSEDEDTVRKGKNSRGHSQQKKRFTCAVCGKSLSTKQHLQCHELTHTGEKPFACKTCGKSFARKHHLSTHKLTHTGEKPFACRICGRSFALSSSLSSHKLTHTGEKPPFICSVCWKGFNRLSNLRRHEFTHKKEKRFHCSFGGDGSRSKAGVHSHEKKHSEGIHSTCALCDQPFGLVEDLEKHLKICGKSFAQSSSLSTHKLVHTGDKPKRTSYTPFSKRASLSNSNVFNCVSPLSGKSTRQTPFRKLAVSNLRTHEFTHKKEKRFHCLICGDGFRNKSGLRNHEKKHSEGNQSVCALCDQPFRLVEDLEKHLKWHIQSGL</sequence>
<evidence type="ECO:0000256" key="4">
    <source>
        <dbReference type="ARBA" id="ARBA00022771"/>
    </source>
</evidence>
<dbReference type="PANTHER" id="PTHR24409:SF295">
    <property type="entry name" value="AZ2-RELATED"/>
    <property type="match status" value="1"/>
</dbReference>
<keyword evidence="6" id="KW-0539">Nucleus</keyword>
<evidence type="ECO:0000256" key="3">
    <source>
        <dbReference type="ARBA" id="ARBA00022737"/>
    </source>
</evidence>
<comment type="subcellular location">
    <subcellularLocation>
        <location evidence="1">Nucleus</location>
    </subcellularLocation>
</comment>
<dbReference type="SUPFAM" id="SSF57667">
    <property type="entry name" value="beta-beta-alpha zinc fingers"/>
    <property type="match status" value="5"/>
</dbReference>
<evidence type="ECO:0000256" key="5">
    <source>
        <dbReference type="ARBA" id="ARBA00022833"/>
    </source>
</evidence>
<dbReference type="SMART" id="SM00355">
    <property type="entry name" value="ZnF_C2H2"/>
    <property type="match status" value="8"/>
</dbReference>
<organism evidence="7">
    <name type="scientific">Cyprideis torosa</name>
    <dbReference type="NCBI Taxonomy" id="163714"/>
    <lineage>
        <taxon>Eukaryota</taxon>
        <taxon>Metazoa</taxon>
        <taxon>Ecdysozoa</taxon>
        <taxon>Arthropoda</taxon>
        <taxon>Crustacea</taxon>
        <taxon>Oligostraca</taxon>
        <taxon>Ostracoda</taxon>
        <taxon>Podocopa</taxon>
        <taxon>Podocopida</taxon>
        <taxon>Cytherocopina</taxon>
        <taxon>Cytheroidea</taxon>
        <taxon>Cytherideidae</taxon>
        <taxon>Cyprideis</taxon>
    </lineage>
</organism>
<dbReference type="GO" id="GO:0000981">
    <property type="term" value="F:DNA-binding transcription factor activity, RNA polymerase II-specific"/>
    <property type="evidence" value="ECO:0007669"/>
    <property type="project" value="TreeGrafter"/>
</dbReference>
<evidence type="ECO:0000256" key="6">
    <source>
        <dbReference type="ARBA" id="ARBA00023242"/>
    </source>
</evidence>
<dbReference type="PROSITE" id="PS00028">
    <property type="entry name" value="ZINC_FINGER_C2H2_1"/>
    <property type="match status" value="6"/>
</dbReference>
<keyword evidence="4" id="KW-0863">Zinc-finger</keyword>
<dbReference type="FunFam" id="3.30.160.60:FF:001498">
    <property type="entry name" value="Zinc finger protein 404"/>
    <property type="match status" value="1"/>
</dbReference>
<dbReference type="FunFam" id="3.30.160.60:FF:000557">
    <property type="entry name" value="zinc finger and SCAN domain-containing protein 29"/>
    <property type="match status" value="1"/>
</dbReference>
<dbReference type="EMBL" id="OB660146">
    <property type="protein sequence ID" value="CAD7223069.1"/>
    <property type="molecule type" value="Genomic_DNA"/>
</dbReference>
<dbReference type="Pfam" id="PF00096">
    <property type="entry name" value="zf-C2H2"/>
    <property type="match status" value="4"/>
</dbReference>
<keyword evidence="2" id="KW-0479">Metal-binding</keyword>
<dbReference type="PANTHER" id="PTHR24409">
    <property type="entry name" value="ZINC FINGER PROTEIN 142"/>
    <property type="match status" value="1"/>
</dbReference>
<keyword evidence="5" id="KW-0862">Zinc</keyword>
<keyword evidence="3" id="KW-0677">Repeat</keyword>
<dbReference type="Gene3D" id="3.30.160.60">
    <property type="entry name" value="Classic Zinc Finger"/>
    <property type="match status" value="6"/>
</dbReference>
<dbReference type="GO" id="GO:0005634">
    <property type="term" value="C:nucleus"/>
    <property type="evidence" value="ECO:0007669"/>
    <property type="project" value="UniProtKB-SubCell"/>
</dbReference>
<dbReference type="PROSITE" id="PS50157">
    <property type="entry name" value="ZINC_FINGER_C2H2_2"/>
    <property type="match status" value="6"/>
</dbReference>
<protein>
    <submittedName>
        <fullName evidence="7">Uncharacterized protein</fullName>
    </submittedName>
</protein>
<evidence type="ECO:0000256" key="2">
    <source>
        <dbReference type="ARBA" id="ARBA00022723"/>
    </source>
</evidence>
<dbReference type="InterPro" id="IPR036236">
    <property type="entry name" value="Znf_C2H2_sf"/>
</dbReference>
<evidence type="ECO:0000256" key="1">
    <source>
        <dbReference type="ARBA" id="ARBA00004123"/>
    </source>
</evidence>
<reference evidence="7" key="1">
    <citation type="submission" date="2020-11" db="EMBL/GenBank/DDBJ databases">
        <authorList>
            <person name="Tran Van P."/>
        </authorList>
    </citation>
    <scope>NUCLEOTIDE SEQUENCE</scope>
</reference>
<name>A0A7R8ZK33_9CRUS</name>
<proteinExistence type="predicted"/>
<dbReference type="AlphaFoldDB" id="A0A7R8ZK33"/>
<dbReference type="GO" id="GO:0008270">
    <property type="term" value="F:zinc ion binding"/>
    <property type="evidence" value="ECO:0007669"/>
    <property type="project" value="UniProtKB-KW"/>
</dbReference>
<gene>
    <name evidence="7" type="ORF">CTOB1V02_LOCUS1064</name>
</gene>
<dbReference type="FunFam" id="3.30.160.60:FF:000446">
    <property type="entry name" value="Zinc finger protein"/>
    <property type="match status" value="1"/>
</dbReference>
<evidence type="ECO:0000313" key="7">
    <source>
        <dbReference type="EMBL" id="CAD7223069.1"/>
    </source>
</evidence>
<dbReference type="InterPro" id="IPR013087">
    <property type="entry name" value="Znf_C2H2_type"/>
</dbReference>
<accession>A0A7R8ZK33</accession>
<dbReference type="GO" id="GO:0000977">
    <property type="term" value="F:RNA polymerase II transcription regulatory region sequence-specific DNA binding"/>
    <property type="evidence" value="ECO:0007669"/>
    <property type="project" value="TreeGrafter"/>
</dbReference>
<dbReference type="Pfam" id="PF13894">
    <property type="entry name" value="zf-C2H2_4"/>
    <property type="match status" value="1"/>
</dbReference>
<dbReference type="FunFam" id="3.30.160.60:FF:000100">
    <property type="entry name" value="Zinc finger 45-like"/>
    <property type="match status" value="1"/>
</dbReference>